<comment type="subcellular location">
    <subcellularLocation>
        <location evidence="1">Nucleus</location>
    </subcellularLocation>
</comment>
<accession>A0ABR3QAH3</accession>
<dbReference type="EMBL" id="JBBXJM010000002">
    <property type="protein sequence ID" value="KAL1411688.1"/>
    <property type="molecule type" value="Genomic_DNA"/>
</dbReference>
<dbReference type="CDD" id="cd19953">
    <property type="entry name" value="PDS5"/>
    <property type="match status" value="1"/>
</dbReference>
<proteinExistence type="predicted"/>
<sequence>MPPRAAKLKKLDFNEKLVQSGKGAGADGLLKRLKALHLALKVLEQDGTDIKSLNSVRQQLINPVILHHKDRGVKAYAACCLADILRLYAPDAEYSEEELRDIFQFFIVQITQNLKYTPSTTRPLAPSKKSNANADTQTTLTGGRITEIPYYNEYVYLLDSLATIKSIVLICDLPGADDLITTYFESFVEVVRPDMSKNLIRHLSSILAEVLNESESVPSGVMESIFSQFETHGSTPDNLSLQLVVDVCNRSAVKLQRPVYAHFSEIQLQHGRDPSQSDITILQDSHKVLLAIFRSAPTVLINVIPLLEENLRAADEVPLRRLSTETLGIMFGERPVVANGVVDIARAYPSTWRAWLGRKVDKALAVRLAWVEAAGGILVQQQSNAREELEGDLVDRIQDSEEKVRAAICKVVGSVDYETALRHVSLRLLEAVAGRMSDKRASVHTEAISALGRLWHLASSEIEAGSEDAITHFGWIPYEMLLVLFRKDATPELKSHIVSGFKTHILPLPAKPDDEQAWADHFLLVASHLDTPLRHVVQGLDSRADGDLDENALKGLDIMTGLVGYARGGSPYGAYIDLCEAHNGGINESKSSDGVKDRLNYVIDMISHKLYGEPEKARKDLEKFADANEPRLYKLFKTLVSRDSDLRAIVKAKNELLRRIEQSHTSILETFSTLIDAAAWNVINHSSIPGLLKRLQKSEGPRSVQIKTVAARYLALIAKECAPMYHTHVSELSIAVLDKKNDKLVEVALQGIAALTKWDKSAGPSDKKTLERAQKLAVSGTPRQAKFAARFIAYCSEELAATELVDSIWDGLQENDDETILPLLKASSELALSAPVAFETKTAEIISFILNEVMLRPSTSEEDDDGQWVSEDELDTLDRAKLLGMRVCTHRLIGWGRERNAVELIGPTLNLLSQVLQNEGRVSDDSNEGGRTRCHMRLRAAFCIVKLAHVRAFDKAISNEFPSIAEIMQDENFGVRNGMLRKLADVLRPQRLMPKWNVLPVLVAADPEPENVALGRGIMLGIVRNCASLAADIRIDRVEMPLARLLRLLAGHPSLHPDEDNEAGLRMTGQFIDMFLDCVARRDNVSLLFTIASKLKTVCVIGEDIDDDKLRLFAEAANQRATAGSDDGLEWEREAALSPSINLWKLSEMTQILIRGRAHHHQWPLPLFPGKIRLPSDIFHNLPSPQIAQQVSRGSYLSEAVVTWAKNASRKSSAGASSSRRAAPGASEGRKRSRNGTNGAKVPRKKRRSSTKTNDEADEDEEESELSDSEAEDGASRATSEDEDDDEEAADEDGDVVMGRGGRRSAKTKAKRAVARKGKGKRAATAKPVVAKTDTESELSDIGDE</sequence>
<keyword evidence="5" id="KW-0131">Cell cycle</keyword>
<dbReference type="Gene3D" id="1.25.10.10">
    <property type="entry name" value="Leucine-rich Repeat Variant"/>
    <property type="match status" value="1"/>
</dbReference>
<evidence type="ECO:0000256" key="1">
    <source>
        <dbReference type="ARBA" id="ARBA00004123"/>
    </source>
</evidence>
<evidence type="ECO:0000256" key="2">
    <source>
        <dbReference type="ARBA" id="ARBA00022618"/>
    </source>
</evidence>
<feature type="compositionally biased region" description="Acidic residues" evidence="6">
    <location>
        <begin position="1281"/>
        <end position="1295"/>
    </location>
</feature>
<protein>
    <submittedName>
        <fullName evidence="7">Sister chromatid cohesion protein pds5</fullName>
    </submittedName>
</protein>
<name>A0ABR3QAH3_9TREE</name>
<feature type="compositionally biased region" description="Acidic residues" evidence="6">
    <location>
        <begin position="1256"/>
        <end position="1273"/>
    </location>
</feature>
<dbReference type="InterPro" id="IPR039776">
    <property type="entry name" value="Pds5"/>
</dbReference>
<dbReference type="PANTHER" id="PTHR12663:SF0">
    <property type="entry name" value="PRECOCIOUS DISSOCIATION OF SISTERS 5, ISOFORM A"/>
    <property type="match status" value="1"/>
</dbReference>
<keyword evidence="8" id="KW-1185">Reference proteome</keyword>
<keyword evidence="3" id="KW-0498">Mitosis</keyword>
<dbReference type="GeneID" id="95983697"/>
<dbReference type="Pfam" id="PF20168">
    <property type="entry name" value="PDS5"/>
    <property type="match status" value="1"/>
</dbReference>
<keyword evidence="2" id="KW-0132">Cell division</keyword>
<organism evidence="7 8">
    <name type="scientific">Vanrija albida</name>
    <dbReference type="NCBI Taxonomy" id="181172"/>
    <lineage>
        <taxon>Eukaryota</taxon>
        <taxon>Fungi</taxon>
        <taxon>Dikarya</taxon>
        <taxon>Basidiomycota</taxon>
        <taxon>Agaricomycotina</taxon>
        <taxon>Tremellomycetes</taxon>
        <taxon>Trichosporonales</taxon>
        <taxon>Trichosporonaceae</taxon>
        <taxon>Vanrija</taxon>
    </lineage>
</organism>
<feature type="compositionally biased region" description="Basic residues" evidence="6">
    <location>
        <begin position="1301"/>
        <end position="1324"/>
    </location>
</feature>
<feature type="compositionally biased region" description="Low complexity" evidence="6">
    <location>
        <begin position="1207"/>
        <end position="1227"/>
    </location>
</feature>
<reference evidence="7 8" key="1">
    <citation type="submission" date="2023-08" db="EMBL/GenBank/DDBJ databases">
        <title>Annotated Genome Sequence of Vanrija albida AlHP1.</title>
        <authorList>
            <person name="Herzog R."/>
        </authorList>
    </citation>
    <scope>NUCLEOTIDE SEQUENCE [LARGE SCALE GENOMIC DNA]</scope>
    <source>
        <strain evidence="7 8">AlHP1</strain>
    </source>
</reference>
<gene>
    <name evidence="7" type="primary">PDS5</name>
    <name evidence="7" type="ORF">Q8F55_002654</name>
</gene>
<evidence type="ECO:0000313" key="8">
    <source>
        <dbReference type="Proteomes" id="UP001565368"/>
    </source>
</evidence>
<evidence type="ECO:0000256" key="5">
    <source>
        <dbReference type="ARBA" id="ARBA00023306"/>
    </source>
</evidence>
<dbReference type="Proteomes" id="UP001565368">
    <property type="component" value="Unassembled WGS sequence"/>
</dbReference>
<dbReference type="RefSeq" id="XP_069211632.1">
    <property type="nucleotide sequence ID" value="XM_069351246.1"/>
</dbReference>
<keyword evidence="4" id="KW-0539">Nucleus</keyword>
<comment type="caution">
    <text evidence="7">The sequence shown here is derived from an EMBL/GenBank/DDBJ whole genome shotgun (WGS) entry which is preliminary data.</text>
</comment>
<dbReference type="PANTHER" id="PTHR12663">
    <property type="entry name" value="ANDROGEN INDUCED INHIBITOR OF PROLIFERATION AS3 / PDS5-RELATED"/>
    <property type="match status" value="1"/>
</dbReference>
<feature type="compositionally biased region" description="Acidic residues" evidence="6">
    <location>
        <begin position="1336"/>
        <end position="1345"/>
    </location>
</feature>
<dbReference type="InterPro" id="IPR011989">
    <property type="entry name" value="ARM-like"/>
</dbReference>
<evidence type="ECO:0000313" key="7">
    <source>
        <dbReference type="EMBL" id="KAL1411688.1"/>
    </source>
</evidence>
<evidence type="ECO:0000256" key="3">
    <source>
        <dbReference type="ARBA" id="ARBA00022776"/>
    </source>
</evidence>
<evidence type="ECO:0000256" key="6">
    <source>
        <dbReference type="SAM" id="MobiDB-lite"/>
    </source>
</evidence>
<feature type="region of interest" description="Disordered" evidence="6">
    <location>
        <begin position="1207"/>
        <end position="1345"/>
    </location>
</feature>
<dbReference type="SUPFAM" id="SSF48371">
    <property type="entry name" value="ARM repeat"/>
    <property type="match status" value="1"/>
</dbReference>
<dbReference type="InterPro" id="IPR016024">
    <property type="entry name" value="ARM-type_fold"/>
</dbReference>
<evidence type="ECO:0000256" key="4">
    <source>
        <dbReference type="ARBA" id="ARBA00023242"/>
    </source>
</evidence>